<keyword evidence="3" id="KW-1185">Reference proteome</keyword>
<keyword evidence="2" id="KW-0315">Glutamine amidotransferase</keyword>
<dbReference type="Proteomes" id="UP000609121">
    <property type="component" value="Unassembled WGS sequence"/>
</dbReference>
<dbReference type="GO" id="GO:0005829">
    <property type="term" value="C:cytosol"/>
    <property type="evidence" value="ECO:0007669"/>
    <property type="project" value="TreeGrafter"/>
</dbReference>
<proteinExistence type="predicted"/>
<dbReference type="PANTHER" id="PTHR42695:SF5">
    <property type="entry name" value="GLUTAMINE AMIDOTRANSFERASE YLR126C-RELATED"/>
    <property type="match status" value="1"/>
</dbReference>
<dbReference type="AlphaFoldDB" id="A0A8J6YPE9"/>
<dbReference type="InterPro" id="IPR017926">
    <property type="entry name" value="GATASE"/>
</dbReference>
<dbReference type="InterPro" id="IPR044992">
    <property type="entry name" value="ChyE-like"/>
</dbReference>
<name>A0A8J6YPE9_9RHOB</name>
<accession>A0A8J6YPE9</accession>
<dbReference type="Pfam" id="PF00117">
    <property type="entry name" value="GATase"/>
    <property type="match status" value="1"/>
</dbReference>
<dbReference type="SUPFAM" id="SSF52317">
    <property type="entry name" value="Class I glutamine amidotransferase-like"/>
    <property type="match status" value="1"/>
</dbReference>
<evidence type="ECO:0000313" key="2">
    <source>
        <dbReference type="EMBL" id="MBE3636933.1"/>
    </source>
</evidence>
<feature type="domain" description="Glutamine amidotransferase" evidence="1">
    <location>
        <begin position="16"/>
        <end position="141"/>
    </location>
</feature>
<dbReference type="PROSITE" id="PS51273">
    <property type="entry name" value="GATASE_TYPE_1"/>
    <property type="match status" value="1"/>
</dbReference>
<evidence type="ECO:0000259" key="1">
    <source>
        <dbReference type="Pfam" id="PF00117"/>
    </source>
</evidence>
<comment type="caution">
    <text evidence="2">The sequence shown here is derived from an EMBL/GenBank/DDBJ whole genome shotgun (WGS) entry which is preliminary data.</text>
</comment>
<dbReference type="EMBL" id="JACVXA010000004">
    <property type="protein sequence ID" value="MBE3636933.1"/>
    <property type="molecule type" value="Genomic_DNA"/>
</dbReference>
<sequence length="193" mass="20680">MPVWAVVDGEFPDSVEACDGWLVTGSPLGAYEDHAFIPRLEAFLREIRAAGRPLVGICFGHQIIAQAFGGRVIRHPGGIKIGRQSYEVEGLGRLALNAWHGDQVVEVPEGAEIIATGEDVPVGAMRIGDRVLTLQTHPEMTNACLLGLVDLRRDTGIFAPGQVEAAEAAADEPVDSARAAEWIGDFYRRALAG</sequence>
<evidence type="ECO:0000313" key="3">
    <source>
        <dbReference type="Proteomes" id="UP000609121"/>
    </source>
</evidence>
<dbReference type="InterPro" id="IPR029062">
    <property type="entry name" value="Class_I_gatase-like"/>
</dbReference>
<dbReference type="Gene3D" id="3.40.50.880">
    <property type="match status" value="1"/>
</dbReference>
<dbReference type="PANTHER" id="PTHR42695">
    <property type="entry name" value="GLUTAMINE AMIDOTRANSFERASE YLR126C-RELATED"/>
    <property type="match status" value="1"/>
</dbReference>
<gene>
    <name evidence="2" type="ORF">ICN82_01790</name>
</gene>
<organism evidence="2 3">
    <name type="scientific">Mangrovicoccus algicola</name>
    <dbReference type="NCBI Taxonomy" id="2771008"/>
    <lineage>
        <taxon>Bacteria</taxon>
        <taxon>Pseudomonadati</taxon>
        <taxon>Pseudomonadota</taxon>
        <taxon>Alphaproteobacteria</taxon>
        <taxon>Rhodobacterales</taxon>
        <taxon>Paracoccaceae</taxon>
        <taxon>Mangrovicoccus</taxon>
    </lineage>
</organism>
<protein>
    <submittedName>
        <fullName evidence="2">Type 1 glutamine amidotransferase</fullName>
    </submittedName>
</protein>
<dbReference type="CDD" id="cd01741">
    <property type="entry name" value="GATase1_1"/>
    <property type="match status" value="1"/>
</dbReference>
<reference evidence="2" key="1">
    <citation type="submission" date="2020-09" db="EMBL/GenBank/DDBJ databases">
        <title>A novel bacterium of genus Mangrovicoccus, isolated from South China Sea.</title>
        <authorList>
            <person name="Huang H."/>
            <person name="Mo K."/>
            <person name="Hu Y."/>
        </authorList>
    </citation>
    <scope>NUCLEOTIDE SEQUENCE</scope>
    <source>
        <strain evidence="2">HB182678</strain>
    </source>
</reference>